<evidence type="ECO:0000256" key="5">
    <source>
        <dbReference type="ARBA" id="ARBA00022691"/>
    </source>
</evidence>
<feature type="binding site" evidence="11">
    <location>
        <position position="41"/>
    </location>
    <ligand>
        <name>S-adenosyl-L-methionine</name>
        <dbReference type="ChEBI" id="CHEBI:59789"/>
    </ligand>
</feature>
<comment type="subcellular location">
    <subcellularLocation>
        <location evidence="1">Mitochondrion</location>
    </subcellularLocation>
</comment>
<dbReference type="GO" id="GO:0005759">
    <property type="term" value="C:mitochondrial matrix"/>
    <property type="evidence" value="ECO:0007669"/>
    <property type="project" value="TreeGrafter"/>
</dbReference>
<dbReference type="EC" id="2.1.1.-" evidence="12"/>
<keyword evidence="3 11" id="KW-0489">Methyltransferase</keyword>
<organism evidence="14">
    <name type="scientific">Bactrocera dorsalis</name>
    <name type="common">Oriental fruit fly</name>
    <name type="synonym">Dacus dorsalis</name>
    <dbReference type="NCBI Taxonomy" id="27457"/>
    <lineage>
        <taxon>Eukaryota</taxon>
        <taxon>Metazoa</taxon>
        <taxon>Ecdysozoa</taxon>
        <taxon>Arthropoda</taxon>
        <taxon>Hexapoda</taxon>
        <taxon>Insecta</taxon>
        <taxon>Pterygota</taxon>
        <taxon>Neoptera</taxon>
        <taxon>Endopterygota</taxon>
        <taxon>Diptera</taxon>
        <taxon>Brachycera</taxon>
        <taxon>Muscomorpha</taxon>
        <taxon>Tephritoidea</taxon>
        <taxon>Tephritidae</taxon>
        <taxon>Bactrocera</taxon>
        <taxon>Bactrocera</taxon>
    </lineage>
</organism>
<feature type="region of interest" description="Disordered" evidence="13">
    <location>
        <begin position="409"/>
        <end position="450"/>
    </location>
</feature>
<evidence type="ECO:0000256" key="12">
    <source>
        <dbReference type="RuleBase" id="RU362106"/>
    </source>
</evidence>
<dbReference type="InterPro" id="IPR001737">
    <property type="entry name" value="KsgA/Erm"/>
</dbReference>
<dbReference type="PANTHER" id="PTHR11727:SF13">
    <property type="entry name" value="DIMETHYLADENOSINE TRANSFERASE 2, MITOCHONDRIAL"/>
    <property type="match status" value="1"/>
</dbReference>
<evidence type="ECO:0000313" key="14">
    <source>
        <dbReference type="EMBL" id="JAC36885.1"/>
    </source>
</evidence>
<dbReference type="PIRSF" id="PIRSF027833">
    <property type="entry name" value="MtTFB2"/>
    <property type="match status" value="1"/>
</dbReference>
<dbReference type="GO" id="GO:0003723">
    <property type="term" value="F:RNA binding"/>
    <property type="evidence" value="ECO:0007669"/>
    <property type="project" value="UniProtKB-UniRule"/>
</dbReference>
<evidence type="ECO:0000256" key="10">
    <source>
        <dbReference type="ARBA" id="ARBA00023163"/>
    </source>
</evidence>
<keyword evidence="6 11" id="KW-0694">RNA-binding</keyword>
<dbReference type="GO" id="GO:0000179">
    <property type="term" value="F:rRNA (adenine-N6,N6-)-dimethyltransferase activity"/>
    <property type="evidence" value="ECO:0007669"/>
    <property type="project" value="UniProtKB-UniRule"/>
</dbReference>
<comment type="caution">
    <text evidence="11">Lacks conserved residue(s) required for the propagation of feature annotation.</text>
</comment>
<dbReference type="EMBL" id="GAKP01022067">
    <property type="protein sequence ID" value="JAC36885.1"/>
    <property type="molecule type" value="Transcribed_RNA"/>
</dbReference>
<keyword evidence="10" id="KW-0804">Transcription</keyword>
<dbReference type="SUPFAM" id="SSF53335">
    <property type="entry name" value="S-adenosyl-L-methionine-dependent methyltransferases"/>
    <property type="match status" value="1"/>
</dbReference>
<dbReference type="PANTHER" id="PTHR11727">
    <property type="entry name" value="DIMETHYLADENOSINE TRANSFERASE"/>
    <property type="match status" value="1"/>
</dbReference>
<evidence type="ECO:0000256" key="4">
    <source>
        <dbReference type="ARBA" id="ARBA00022679"/>
    </source>
</evidence>
<keyword evidence="9" id="KW-0496">Mitochondrion</keyword>
<keyword evidence="2 12" id="KW-0698">rRNA processing</keyword>
<name>A0A034V534_BACDO</name>
<dbReference type="AlphaFoldDB" id="A0A034V534"/>
<proteinExistence type="inferred from homology"/>
<keyword evidence="5 11" id="KW-0949">S-adenosyl-L-methionine</keyword>
<dbReference type="OrthoDB" id="9895503at2759"/>
<feature type="binding site" evidence="11">
    <location>
        <position position="162"/>
    </location>
    <ligand>
        <name>S-adenosyl-L-methionine</name>
        <dbReference type="ChEBI" id="CHEBI:59789"/>
    </ligand>
</feature>
<dbReference type="PROSITE" id="PS51689">
    <property type="entry name" value="SAM_RNA_A_N6_MT"/>
    <property type="match status" value="1"/>
</dbReference>
<evidence type="ECO:0000256" key="2">
    <source>
        <dbReference type="ARBA" id="ARBA00022552"/>
    </source>
</evidence>
<dbReference type="Gene3D" id="3.40.50.150">
    <property type="entry name" value="Vaccinia Virus protein VP39"/>
    <property type="match status" value="1"/>
</dbReference>
<evidence type="ECO:0000256" key="11">
    <source>
        <dbReference type="PROSITE-ProRule" id="PRU01026"/>
    </source>
</evidence>
<evidence type="ECO:0000256" key="7">
    <source>
        <dbReference type="ARBA" id="ARBA00022946"/>
    </source>
</evidence>
<feature type="binding site" evidence="11">
    <location>
        <position position="94"/>
    </location>
    <ligand>
        <name>S-adenosyl-L-methionine</name>
        <dbReference type="ChEBI" id="CHEBI:59789"/>
    </ligand>
</feature>
<evidence type="ECO:0000256" key="8">
    <source>
        <dbReference type="ARBA" id="ARBA00023015"/>
    </source>
</evidence>
<keyword evidence="4 11" id="KW-0808">Transferase</keyword>
<evidence type="ECO:0000256" key="3">
    <source>
        <dbReference type="ARBA" id="ARBA00022603"/>
    </source>
</evidence>
<gene>
    <name evidence="14" type="primary">TFB2M</name>
</gene>
<evidence type="ECO:0000256" key="1">
    <source>
        <dbReference type="ARBA" id="ARBA00004173"/>
    </source>
</evidence>
<protein>
    <recommendedName>
        <fullName evidence="12">rRNA adenine N(6)-methyltransferase</fullName>
        <ecNumber evidence="12">2.1.1.-</ecNumber>
    </recommendedName>
</protein>
<feature type="binding site" evidence="11">
    <location>
        <position position="120"/>
    </location>
    <ligand>
        <name>S-adenosyl-L-methionine</name>
        <dbReference type="ChEBI" id="CHEBI:59789"/>
    </ligand>
</feature>
<evidence type="ECO:0000256" key="13">
    <source>
        <dbReference type="SAM" id="MobiDB-lite"/>
    </source>
</evidence>
<evidence type="ECO:0000256" key="9">
    <source>
        <dbReference type="ARBA" id="ARBA00023128"/>
    </source>
</evidence>
<feature type="compositionally biased region" description="Acidic residues" evidence="13">
    <location>
        <begin position="411"/>
        <end position="423"/>
    </location>
</feature>
<accession>A0A034V534</accession>
<evidence type="ECO:0000256" key="6">
    <source>
        <dbReference type="ARBA" id="ARBA00022884"/>
    </source>
</evidence>
<keyword evidence="7" id="KW-0809">Transit peptide</keyword>
<keyword evidence="8" id="KW-0805">Transcription regulation</keyword>
<comment type="similarity">
    <text evidence="11 12">Belongs to the class I-like SAM-binding methyltransferase superfamily. rRNA adenine N(6)-methyltransferase family.</text>
</comment>
<sequence length="450" mass="52629">MAFTEIMFHIRRFVHKSSRYANLFPEKLFNKRHKVPAHFYVADDQLVEQIDNAIQPFMQQTKCDTAIEMNPGIGLFTRKLLNRDDRLKKIILIEAMEHFLPALHDFHALYPERVKVKHNDLASLWKLSFQDRMDNGTRVADMLSDLPKREHNEDPSALLFGAVGSYNFFKHLVNSIIFQNGMFSWGRMEMFLAVPPPIYIHLTCNNDVGYMIYRSTSMLFQMLFEYRFIAQLPREHFLPNQIEHKPIKGSRLRKVQSINPEYLYLVRILPRRNFFDLCPIEDLQPLWYFVKQNCVSRRNRIIPNLEKWIPGCGPRLIVNSVPSETLKPLYPDEDDVELPQYSTRCTTMSNRDFYPNMNIYTQFGDLSASQMLTLFTQFRKWPEYSESAFVASLENTLLKLEAAADENLGIAEEDDLPNEETAFEDVKETETENSQTKTLKKSKLNAAVSN</sequence>
<dbReference type="InterPro" id="IPR029063">
    <property type="entry name" value="SAM-dependent_MTases_sf"/>
</dbReference>
<reference evidence="14" key="1">
    <citation type="journal article" date="2014" name="BMC Genomics">
        <title>Characterizing the developmental transcriptome of the oriental fruit fly, Bactrocera dorsalis (Diptera: Tephritidae) through comparative genomic analysis with Drosophila melanogaster utilizing modENCODE datasets.</title>
        <authorList>
            <person name="Geib S.M."/>
            <person name="Calla B."/>
            <person name="Hall B."/>
            <person name="Hou S."/>
            <person name="Manoukis N.C."/>
        </authorList>
    </citation>
    <scope>NUCLEOTIDE SEQUENCE</scope>
    <source>
        <strain evidence="14">Punador</strain>
    </source>
</reference>
<dbReference type="Pfam" id="PF00398">
    <property type="entry name" value="RrnaAD"/>
    <property type="match status" value="1"/>
</dbReference>
<dbReference type="GO" id="GO:0006391">
    <property type="term" value="P:transcription initiation at mitochondrial promoter"/>
    <property type="evidence" value="ECO:0007669"/>
    <property type="project" value="TreeGrafter"/>
</dbReference>
<dbReference type="GO" id="GO:0034246">
    <property type="term" value="F:mitochondrial transcription factor activity"/>
    <property type="evidence" value="ECO:0007669"/>
    <property type="project" value="TreeGrafter"/>
</dbReference>